<reference evidence="1" key="1">
    <citation type="journal article" date="2014" name="Int. J. Syst. Evol. Microbiol.">
        <title>Complete genome sequence of Corynebacterium casei LMG S-19264T (=DSM 44701T), isolated from a smear-ripened cheese.</title>
        <authorList>
            <consortium name="US DOE Joint Genome Institute (JGI-PGF)"/>
            <person name="Walter F."/>
            <person name="Albersmeier A."/>
            <person name="Kalinowski J."/>
            <person name="Ruckert C."/>
        </authorList>
    </citation>
    <scope>NUCLEOTIDE SEQUENCE</scope>
    <source>
        <strain evidence="1">CCM 8711</strain>
    </source>
</reference>
<organism evidence="1 2">
    <name type="scientific">Mucilaginibacter galii</name>
    <dbReference type="NCBI Taxonomy" id="2005073"/>
    <lineage>
        <taxon>Bacteria</taxon>
        <taxon>Pseudomonadati</taxon>
        <taxon>Bacteroidota</taxon>
        <taxon>Sphingobacteriia</taxon>
        <taxon>Sphingobacteriales</taxon>
        <taxon>Sphingobacteriaceae</taxon>
        <taxon>Mucilaginibacter</taxon>
    </lineage>
</organism>
<reference evidence="1" key="2">
    <citation type="submission" date="2020-09" db="EMBL/GenBank/DDBJ databases">
        <authorList>
            <person name="Sun Q."/>
            <person name="Sedlacek I."/>
        </authorList>
    </citation>
    <scope>NUCLEOTIDE SEQUENCE</scope>
    <source>
        <strain evidence="1">CCM 8711</strain>
    </source>
</reference>
<proteinExistence type="predicted"/>
<dbReference type="PANTHER" id="PTHR34585">
    <property type="match status" value="1"/>
</dbReference>
<dbReference type="AlphaFoldDB" id="A0A917J8T8"/>
<evidence type="ECO:0000313" key="1">
    <source>
        <dbReference type="EMBL" id="GGI50784.1"/>
    </source>
</evidence>
<comment type="caution">
    <text evidence="1">The sequence shown here is derived from an EMBL/GenBank/DDBJ whole genome shotgun (WGS) entry which is preliminary data.</text>
</comment>
<gene>
    <name evidence="1" type="ORF">GCM10011425_19960</name>
</gene>
<protein>
    <recommendedName>
        <fullName evidence="3">Helix-turn-helix domain-containing protein</fullName>
    </recommendedName>
</protein>
<accession>A0A917J8T8</accession>
<keyword evidence="2" id="KW-1185">Reference proteome</keyword>
<evidence type="ECO:0000313" key="2">
    <source>
        <dbReference type="Proteomes" id="UP000662074"/>
    </source>
</evidence>
<dbReference type="EMBL" id="BMDO01000005">
    <property type="protein sequence ID" value="GGI50784.1"/>
    <property type="molecule type" value="Genomic_DNA"/>
</dbReference>
<sequence>MSPDELLTKKDLENFKKELFDFFKPLMGVQGLSKQKWLRSRDVCTMLQISSGTLQTLRITGKLTAHKAGNIFFYKPEDIEKMLAGDQKKSPKRN</sequence>
<dbReference type="PANTHER" id="PTHR34585:SF22">
    <property type="entry name" value="HELIX-TURN-HELIX DOMAIN-CONTAINING PROTEIN"/>
    <property type="match status" value="1"/>
</dbReference>
<evidence type="ECO:0008006" key="3">
    <source>
        <dbReference type="Google" id="ProtNLM"/>
    </source>
</evidence>
<name>A0A917J8T8_9SPHI</name>
<dbReference type="RefSeq" id="WP_188416255.1">
    <property type="nucleotide sequence ID" value="NZ_BMDO01000005.1"/>
</dbReference>
<dbReference type="Proteomes" id="UP000662074">
    <property type="component" value="Unassembled WGS sequence"/>
</dbReference>